<accession>A0A372LEW1</accession>
<dbReference type="PANTHER" id="PTHR30385">
    <property type="entry name" value="SIGMA FACTOR F FLAGELLAR"/>
    <property type="match status" value="1"/>
</dbReference>
<protein>
    <submittedName>
        <fullName evidence="6">RNA polymerase sporulation sigma factor SigH</fullName>
    </submittedName>
</protein>
<dbReference type="AlphaFoldDB" id="A0A372LEW1"/>
<reference evidence="6 7" key="1">
    <citation type="submission" date="2018-08" db="EMBL/GenBank/DDBJ databases">
        <title>Bacillus chawlae sp. nov., Bacillus glennii sp. nov., and Bacillus saganii sp. nov. Isolated from the Vehicle Assembly Building at Kennedy Space Center where the Viking Spacecraft were Assembled.</title>
        <authorList>
            <person name="Seuylemezian A."/>
            <person name="Vaishampayan P."/>
        </authorList>
    </citation>
    <scope>NUCLEOTIDE SEQUENCE [LARGE SCALE GENOMIC DNA]</scope>
    <source>
        <strain evidence="6 7">V47-23a</strain>
    </source>
</reference>
<evidence type="ECO:0000256" key="2">
    <source>
        <dbReference type="ARBA" id="ARBA00023082"/>
    </source>
</evidence>
<dbReference type="InterPro" id="IPR013324">
    <property type="entry name" value="RNA_pol_sigma_r3/r4-like"/>
</dbReference>
<dbReference type="PANTHER" id="PTHR30385:SF1">
    <property type="entry name" value="RNA POLYMERASE SIGMA-H FACTOR"/>
    <property type="match status" value="1"/>
</dbReference>
<sequence>MKVNVDFCVKLIDNDAAIEDEALVEKFQKGNVESSEILINKYRNFVRAKASKYFLIGGDREDIIQEGMIGLYKAIRDYRKDKLTSFKAFAELCITRQMITAIKTATRQKHTPLNSYVSLDKPIYDAESDFTLLDIIAGTKISDPATLILNREKTDDMEMKMAELLSDLERRVLRLYMDGQSYQEISELLNKHVKSIDNALQRIKRKLERYLEMRELVH</sequence>
<organism evidence="6 7">
    <name type="scientific">Peribacillus saganii</name>
    <dbReference type="NCBI Taxonomy" id="2303992"/>
    <lineage>
        <taxon>Bacteria</taxon>
        <taxon>Bacillati</taxon>
        <taxon>Bacillota</taxon>
        <taxon>Bacilli</taxon>
        <taxon>Bacillales</taxon>
        <taxon>Bacillaceae</taxon>
        <taxon>Peribacillus</taxon>
    </lineage>
</organism>
<evidence type="ECO:0000256" key="1">
    <source>
        <dbReference type="ARBA" id="ARBA00023015"/>
    </source>
</evidence>
<dbReference type="RefSeq" id="WP_117328152.1">
    <property type="nucleotide sequence ID" value="NZ_QVTE01000055.1"/>
</dbReference>
<dbReference type="GO" id="GO:0016987">
    <property type="term" value="F:sigma factor activity"/>
    <property type="evidence" value="ECO:0007669"/>
    <property type="project" value="UniProtKB-KW"/>
</dbReference>
<dbReference type="GO" id="GO:0003677">
    <property type="term" value="F:DNA binding"/>
    <property type="evidence" value="ECO:0007669"/>
    <property type="project" value="UniProtKB-KW"/>
</dbReference>
<keyword evidence="7" id="KW-1185">Reference proteome</keyword>
<dbReference type="PROSITE" id="PS00715">
    <property type="entry name" value="SIGMA70_1"/>
    <property type="match status" value="1"/>
</dbReference>
<comment type="caution">
    <text evidence="6">The sequence shown here is derived from an EMBL/GenBank/DDBJ whole genome shotgun (WGS) entry which is preliminary data.</text>
</comment>
<dbReference type="InterPro" id="IPR000792">
    <property type="entry name" value="Tscrpt_reg_LuxR_C"/>
</dbReference>
<evidence type="ECO:0000256" key="3">
    <source>
        <dbReference type="ARBA" id="ARBA00023125"/>
    </source>
</evidence>
<dbReference type="NCBIfam" id="NF006147">
    <property type="entry name" value="PRK08295.1-4"/>
    <property type="match status" value="1"/>
</dbReference>
<dbReference type="InterPro" id="IPR013249">
    <property type="entry name" value="RNA_pol_sigma70_r4_t2"/>
</dbReference>
<dbReference type="OrthoDB" id="9783788at2"/>
<dbReference type="NCBIfam" id="TIGR02859">
    <property type="entry name" value="spore_sigH"/>
    <property type="match status" value="1"/>
</dbReference>
<dbReference type="InterPro" id="IPR016371">
    <property type="entry name" value="RNA_pol_sigma-H_factor"/>
</dbReference>
<evidence type="ECO:0000313" key="6">
    <source>
        <dbReference type="EMBL" id="RFU64493.1"/>
    </source>
</evidence>
<gene>
    <name evidence="6" type="primary">sigH</name>
    <name evidence="6" type="ORF">D0469_18205</name>
</gene>
<dbReference type="InterPro" id="IPR014284">
    <property type="entry name" value="RNA_pol_sigma-70_dom"/>
</dbReference>
<dbReference type="Pfam" id="PF08281">
    <property type="entry name" value="Sigma70_r4_2"/>
    <property type="match status" value="1"/>
</dbReference>
<evidence type="ECO:0000313" key="7">
    <source>
        <dbReference type="Proteomes" id="UP000264541"/>
    </source>
</evidence>
<dbReference type="SUPFAM" id="SSF88659">
    <property type="entry name" value="Sigma3 and sigma4 domains of RNA polymerase sigma factors"/>
    <property type="match status" value="1"/>
</dbReference>
<dbReference type="Pfam" id="PF04542">
    <property type="entry name" value="Sigma70_r2"/>
    <property type="match status" value="1"/>
</dbReference>
<feature type="domain" description="RNA polymerase sigma-70" evidence="5">
    <location>
        <begin position="62"/>
        <end position="75"/>
    </location>
</feature>
<dbReference type="SUPFAM" id="SSF88946">
    <property type="entry name" value="Sigma2 domain of RNA polymerase sigma factors"/>
    <property type="match status" value="1"/>
</dbReference>
<dbReference type="SMART" id="SM00421">
    <property type="entry name" value="HTH_LUXR"/>
    <property type="match status" value="1"/>
</dbReference>
<dbReference type="NCBIfam" id="NF006148">
    <property type="entry name" value="PRK08295.1-5"/>
    <property type="match status" value="1"/>
</dbReference>
<dbReference type="NCBIfam" id="NF006145">
    <property type="entry name" value="PRK08295.1-2"/>
    <property type="match status" value="1"/>
</dbReference>
<keyword evidence="3" id="KW-0238">DNA-binding</keyword>
<dbReference type="Gene3D" id="1.10.10.10">
    <property type="entry name" value="Winged helix-like DNA-binding domain superfamily/Winged helix DNA-binding domain"/>
    <property type="match status" value="1"/>
</dbReference>
<dbReference type="InterPro" id="IPR013325">
    <property type="entry name" value="RNA_pol_sigma_r2"/>
</dbReference>
<dbReference type="Gene3D" id="1.20.120.1810">
    <property type="match status" value="1"/>
</dbReference>
<proteinExistence type="predicted"/>
<evidence type="ECO:0000259" key="5">
    <source>
        <dbReference type="PROSITE" id="PS00715"/>
    </source>
</evidence>
<name>A0A372LEW1_9BACI</name>
<dbReference type="Proteomes" id="UP000264541">
    <property type="component" value="Unassembled WGS sequence"/>
</dbReference>
<dbReference type="EMBL" id="QVTE01000055">
    <property type="protein sequence ID" value="RFU64493.1"/>
    <property type="molecule type" value="Genomic_DNA"/>
</dbReference>
<dbReference type="PIRSF" id="PIRSF002939">
    <property type="entry name" value="RNA_polymerase_sigma-H_factor"/>
    <property type="match status" value="1"/>
</dbReference>
<evidence type="ECO:0000256" key="4">
    <source>
        <dbReference type="ARBA" id="ARBA00023163"/>
    </source>
</evidence>
<keyword evidence="1" id="KW-0805">Transcription regulation</keyword>
<dbReference type="InterPro" id="IPR014218">
    <property type="entry name" value="RNA_pol_sigma-H"/>
</dbReference>
<dbReference type="GO" id="GO:0006352">
    <property type="term" value="P:DNA-templated transcription initiation"/>
    <property type="evidence" value="ECO:0007669"/>
    <property type="project" value="InterPro"/>
</dbReference>
<dbReference type="InterPro" id="IPR007627">
    <property type="entry name" value="RNA_pol_sigma70_r2"/>
</dbReference>
<keyword evidence="4" id="KW-0804">Transcription</keyword>
<dbReference type="NCBIfam" id="TIGR02937">
    <property type="entry name" value="sigma70-ECF"/>
    <property type="match status" value="1"/>
</dbReference>
<dbReference type="InterPro" id="IPR036388">
    <property type="entry name" value="WH-like_DNA-bd_sf"/>
</dbReference>
<dbReference type="InterPro" id="IPR000943">
    <property type="entry name" value="RNA_pol_sigma70"/>
</dbReference>
<keyword evidence="2" id="KW-0731">Sigma factor</keyword>